<dbReference type="InterPro" id="IPR010982">
    <property type="entry name" value="Lambda_DNA-bd_dom_sf"/>
</dbReference>
<evidence type="ECO:0000259" key="4">
    <source>
        <dbReference type="PROSITE" id="PS50943"/>
    </source>
</evidence>
<dbReference type="PANTHER" id="PTHR36511">
    <property type="entry name" value="MERR FAMILY BACTERIAL REGULATORY PROTEIN"/>
    <property type="match status" value="1"/>
</dbReference>
<keyword evidence="6" id="KW-1185">Reference proteome</keyword>
<keyword evidence="1" id="KW-0805">Transcription regulation</keyword>
<gene>
    <name evidence="5" type="primary">higA-2</name>
    <name evidence="5" type="ORF">lpari_00390</name>
</gene>
<dbReference type="AlphaFoldDB" id="A0A1E5JVU3"/>
<dbReference type="EMBL" id="LSOG01000010">
    <property type="protein sequence ID" value="OEH48631.1"/>
    <property type="molecule type" value="Genomic_DNA"/>
</dbReference>
<protein>
    <submittedName>
        <fullName evidence="5">Antitoxin igA-2</fullName>
    </submittedName>
</protein>
<accession>A0A1E5JVU3</accession>
<dbReference type="Proteomes" id="UP000095229">
    <property type="component" value="Unassembled WGS sequence"/>
</dbReference>
<evidence type="ECO:0000313" key="5">
    <source>
        <dbReference type="EMBL" id="OEH48631.1"/>
    </source>
</evidence>
<organism evidence="5 6">
    <name type="scientific">Legionella parisiensis</name>
    <dbReference type="NCBI Taxonomy" id="45071"/>
    <lineage>
        <taxon>Bacteria</taxon>
        <taxon>Pseudomonadati</taxon>
        <taxon>Pseudomonadota</taxon>
        <taxon>Gammaproteobacteria</taxon>
        <taxon>Legionellales</taxon>
        <taxon>Legionellaceae</taxon>
        <taxon>Legionella</taxon>
    </lineage>
</organism>
<dbReference type="GO" id="GO:0003677">
    <property type="term" value="F:DNA binding"/>
    <property type="evidence" value="ECO:0007669"/>
    <property type="project" value="UniProtKB-KW"/>
</dbReference>
<evidence type="ECO:0000256" key="2">
    <source>
        <dbReference type="ARBA" id="ARBA00023125"/>
    </source>
</evidence>
<dbReference type="PATRIC" id="fig|45071.6.peg.1552"/>
<dbReference type="SUPFAM" id="SSF47413">
    <property type="entry name" value="lambda repressor-like DNA-binding domains"/>
    <property type="match status" value="1"/>
</dbReference>
<feature type="domain" description="HTH cro/C1-type" evidence="4">
    <location>
        <begin position="39"/>
        <end position="74"/>
    </location>
</feature>
<dbReference type="STRING" id="45071.Lpar_1444"/>
<dbReference type="Pfam" id="PF01381">
    <property type="entry name" value="HTH_3"/>
    <property type="match status" value="1"/>
</dbReference>
<dbReference type="CDD" id="cd00093">
    <property type="entry name" value="HTH_XRE"/>
    <property type="match status" value="1"/>
</dbReference>
<dbReference type="OrthoDB" id="9799384at2"/>
<evidence type="ECO:0000313" key="6">
    <source>
        <dbReference type="Proteomes" id="UP000095229"/>
    </source>
</evidence>
<evidence type="ECO:0000256" key="3">
    <source>
        <dbReference type="ARBA" id="ARBA00023163"/>
    </source>
</evidence>
<comment type="caution">
    <text evidence="5">The sequence shown here is derived from an EMBL/GenBank/DDBJ whole genome shotgun (WGS) entry which is preliminary data.</text>
</comment>
<dbReference type="PROSITE" id="PS50943">
    <property type="entry name" value="HTH_CROC1"/>
    <property type="match status" value="1"/>
</dbReference>
<dbReference type="Gene3D" id="1.10.260.40">
    <property type="entry name" value="lambda repressor-like DNA-binding domains"/>
    <property type="match status" value="1"/>
</dbReference>
<keyword evidence="2" id="KW-0238">DNA-binding</keyword>
<name>A0A1E5JVU3_9GAMM</name>
<dbReference type="PANTHER" id="PTHR36511:SF4">
    <property type="entry name" value="ANTITOXIN MQSA"/>
    <property type="match status" value="1"/>
</dbReference>
<keyword evidence="3" id="KW-0804">Transcription</keyword>
<reference evidence="5 6" key="1">
    <citation type="submission" date="2016-02" db="EMBL/GenBank/DDBJ databases">
        <title>Secondary metabolites in Legionella.</title>
        <authorList>
            <person name="Tobias N.J."/>
            <person name="Bode H.B."/>
        </authorList>
    </citation>
    <scope>NUCLEOTIDE SEQUENCE [LARGE SCALE GENOMIC DNA]</scope>
    <source>
        <strain evidence="5 6">DSM 19216</strain>
    </source>
</reference>
<sequence length="100" mass="11319">MSELGKSLIQGVEEALEYAKQNKNGAITHKIEVPSAIDVSAIRKKLHMSRQKFSEEFGFSIRTVEKWERGERLPEGPTRAYLTVIDRNPHAVIEALRKAS</sequence>
<dbReference type="InterPro" id="IPR001387">
    <property type="entry name" value="Cro/C1-type_HTH"/>
</dbReference>
<evidence type="ECO:0000256" key="1">
    <source>
        <dbReference type="ARBA" id="ARBA00023015"/>
    </source>
</evidence>
<dbReference type="RefSeq" id="WP_058517321.1">
    <property type="nucleotide sequence ID" value="NZ_CAAAIE010000005.1"/>
</dbReference>
<proteinExistence type="predicted"/>
<dbReference type="InterPro" id="IPR052359">
    <property type="entry name" value="HTH-type_reg/antitoxin"/>
</dbReference>